<keyword evidence="2" id="KW-1185">Reference proteome</keyword>
<evidence type="ECO:0000313" key="2">
    <source>
        <dbReference type="Proteomes" id="UP001165986"/>
    </source>
</evidence>
<dbReference type="AlphaFoldDB" id="A0AA40SYB3"/>
<protein>
    <submittedName>
        <fullName evidence="1">Uncharacterized protein</fullName>
    </submittedName>
</protein>
<sequence length="92" mass="10772">MPLFIRSLLRGESPQIVTQAFHKAQQEFDAYIQQQGEQVGKVEWMVAEIQRFDRLITEYQDSQNPSERMVARVAQEDKIHIQQQLMQIQVAA</sequence>
<gene>
    <name evidence="1" type="ORF">FNW02_15680</name>
</gene>
<dbReference type="RefSeq" id="WP_191758455.1">
    <property type="nucleotide sequence ID" value="NZ_VJXY01000015.1"/>
</dbReference>
<name>A0AA40SYB3_9NOST</name>
<organism evidence="1 2">
    <name type="scientific">Komarekiella delphini-convector SJRDD-AB1</name>
    <dbReference type="NCBI Taxonomy" id="2593771"/>
    <lineage>
        <taxon>Bacteria</taxon>
        <taxon>Bacillati</taxon>
        <taxon>Cyanobacteriota</taxon>
        <taxon>Cyanophyceae</taxon>
        <taxon>Nostocales</taxon>
        <taxon>Nostocaceae</taxon>
        <taxon>Komarekiella</taxon>
        <taxon>Komarekiella delphini-convector</taxon>
    </lineage>
</organism>
<accession>A0AA40SYB3</accession>
<reference evidence="1" key="1">
    <citation type="submission" date="2019-07" db="EMBL/GenBank/DDBJ databases">
        <title>Toxilogical consequences of a new and cryptic species of cyanobacteria (Komarekiella delphini-convector) recovered from the epidermis of a bottlenose dolphin and 1500 ft. in the air.</title>
        <authorList>
            <person name="Brown A.O."/>
            <person name="Dvorak P."/>
            <person name="Villanueva C.D."/>
            <person name="Foss A.J."/>
            <person name="Garvey A.D."/>
            <person name="Gibson Q.A."/>
            <person name="Johansen J.R."/>
            <person name="Casamatta D.A."/>
        </authorList>
    </citation>
    <scope>NUCLEOTIDE SEQUENCE</scope>
    <source>
        <strain evidence="1">SJRDD-AB1</strain>
    </source>
</reference>
<dbReference type="Proteomes" id="UP001165986">
    <property type="component" value="Unassembled WGS sequence"/>
</dbReference>
<evidence type="ECO:0000313" key="1">
    <source>
        <dbReference type="EMBL" id="MBD6617233.1"/>
    </source>
</evidence>
<dbReference type="EMBL" id="VJXY01000015">
    <property type="protein sequence ID" value="MBD6617233.1"/>
    <property type="molecule type" value="Genomic_DNA"/>
</dbReference>
<comment type="caution">
    <text evidence="1">The sequence shown here is derived from an EMBL/GenBank/DDBJ whole genome shotgun (WGS) entry which is preliminary data.</text>
</comment>
<proteinExistence type="predicted"/>